<keyword evidence="4 5" id="KW-0804">Transcription</keyword>
<evidence type="ECO:0000256" key="2">
    <source>
        <dbReference type="ARBA" id="ARBA00023082"/>
    </source>
</evidence>
<comment type="function">
    <text evidence="5">Sigma factors are initiation factors that promote the attachment of RNA polymerase to specific initiation sites and are then released.</text>
</comment>
<evidence type="ECO:0000313" key="8">
    <source>
        <dbReference type="EMBL" id="MFC1799918.1"/>
    </source>
</evidence>
<dbReference type="PROSITE" id="PS00716">
    <property type="entry name" value="SIGMA70_2"/>
    <property type="match status" value="1"/>
</dbReference>
<dbReference type="InterPro" id="IPR013325">
    <property type="entry name" value="RNA_pol_sigma_r2"/>
</dbReference>
<proteinExistence type="inferred from homology"/>
<evidence type="ECO:0000313" key="9">
    <source>
        <dbReference type="Proteomes" id="UP001594288"/>
    </source>
</evidence>
<dbReference type="Pfam" id="PF04545">
    <property type="entry name" value="Sigma70_r4"/>
    <property type="match status" value="1"/>
</dbReference>
<dbReference type="SUPFAM" id="SSF88946">
    <property type="entry name" value="Sigma2 domain of RNA polymerase sigma factors"/>
    <property type="match status" value="1"/>
</dbReference>
<feature type="domain" description="RNA polymerase sigma-70" evidence="6">
    <location>
        <begin position="59"/>
        <end position="72"/>
    </location>
</feature>
<dbReference type="SUPFAM" id="SSF88659">
    <property type="entry name" value="Sigma3 and sigma4 domains of RNA polymerase sigma factors"/>
    <property type="match status" value="2"/>
</dbReference>
<gene>
    <name evidence="8" type="ORF">ACFL2Z_03300</name>
</gene>
<dbReference type="InterPro" id="IPR007624">
    <property type="entry name" value="RNA_pol_sigma70_r3"/>
</dbReference>
<feature type="domain" description="RNA polymerase sigma-70" evidence="7">
    <location>
        <begin position="226"/>
        <end position="252"/>
    </location>
</feature>
<dbReference type="NCBIfam" id="TIGR02479">
    <property type="entry name" value="FliA_WhiG"/>
    <property type="match status" value="1"/>
</dbReference>
<dbReference type="InterPro" id="IPR000943">
    <property type="entry name" value="RNA_pol_sigma70"/>
</dbReference>
<evidence type="ECO:0000256" key="4">
    <source>
        <dbReference type="ARBA" id="ARBA00023163"/>
    </source>
</evidence>
<dbReference type="PIRSF" id="PIRSF000770">
    <property type="entry name" value="RNA_pol_sigma-SigE/K"/>
    <property type="match status" value="1"/>
</dbReference>
<evidence type="ECO:0000256" key="3">
    <source>
        <dbReference type="ARBA" id="ARBA00023125"/>
    </source>
</evidence>
<keyword evidence="3 5" id="KW-0238">DNA-binding</keyword>
<dbReference type="InterPro" id="IPR014284">
    <property type="entry name" value="RNA_pol_sigma-70_dom"/>
</dbReference>
<dbReference type="Pfam" id="PF04539">
    <property type="entry name" value="Sigma70_r3"/>
    <property type="match status" value="1"/>
</dbReference>
<comment type="caution">
    <text evidence="8">The sequence shown here is derived from an EMBL/GenBank/DDBJ whole genome shotgun (WGS) entry which is preliminary data.</text>
</comment>
<comment type="similarity">
    <text evidence="5">Belongs to the sigma-70 factor family.</text>
</comment>
<sequence>MNRTRVATTPQELAELWATFHRTESTAVRDTLIKKYLYLVRYVAGKMAMSVPPSVEIDDLVSSGVVGLMDAIGKYDPGRDTKFETYAVARIRGAIVDDLRSLDWVPRSVRRKARMVEEAYNSLENELGRAASDDEIARKLNMSVDEFRSIVEEVVSAGLLSLDDFVGNQEGERTTRIIDLVCAKDGVSPSTHIESEEMKGTLASSILNLPEKERTVVALYYYEDMTLKEIGRTLGVSESRVSQIHTKAMLRLRGRLKSVQDSLISSITERGSGGHGSTASVADETIARQLVSTH</sequence>
<organism evidence="8 9">
    <name type="scientific">Eiseniibacteriota bacterium</name>
    <dbReference type="NCBI Taxonomy" id="2212470"/>
    <lineage>
        <taxon>Bacteria</taxon>
        <taxon>Candidatus Eiseniibacteriota</taxon>
    </lineage>
</organism>
<dbReference type="NCBIfam" id="TIGR02937">
    <property type="entry name" value="sigma70-ECF"/>
    <property type="match status" value="1"/>
</dbReference>
<dbReference type="InterPro" id="IPR007627">
    <property type="entry name" value="RNA_pol_sigma70_r2"/>
</dbReference>
<dbReference type="InterPro" id="IPR013324">
    <property type="entry name" value="RNA_pol_sigma_r3/r4-like"/>
</dbReference>
<dbReference type="PANTHER" id="PTHR30385">
    <property type="entry name" value="SIGMA FACTOR F FLAGELLAR"/>
    <property type="match status" value="1"/>
</dbReference>
<dbReference type="Pfam" id="PF04542">
    <property type="entry name" value="Sigma70_r2"/>
    <property type="match status" value="1"/>
</dbReference>
<dbReference type="PRINTS" id="PR00046">
    <property type="entry name" value="SIGMA70FCT"/>
</dbReference>
<name>A0ABV6YPG5_UNCEI</name>
<dbReference type="InterPro" id="IPR007630">
    <property type="entry name" value="RNA_pol_sigma70_r4"/>
</dbReference>
<evidence type="ECO:0000259" key="6">
    <source>
        <dbReference type="PROSITE" id="PS00715"/>
    </source>
</evidence>
<accession>A0ABV6YPG5</accession>
<dbReference type="InterPro" id="IPR012845">
    <property type="entry name" value="RNA_pol_sigma_FliA_WhiG"/>
</dbReference>
<evidence type="ECO:0000256" key="1">
    <source>
        <dbReference type="ARBA" id="ARBA00023015"/>
    </source>
</evidence>
<dbReference type="CDD" id="cd06171">
    <property type="entry name" value="Sigma70_r4"/>
    <property type="match status" value="1"/>
</dbReference>
<protein>
    <recommendedName>
        <fullName evidence="5">RNA polymerase sigma factor</fullName>
    </recommendedName>
</protein>
<dbReference type="Gene3D" id="1.10.1740.10">
    <property type="match status" value="1"/>
</dbReference>
<dbReference type="EMBL" id="JBHPEI010000043">
    <property type="protein sequence ID" value="MFC1799918.1"/>
    <property type="molecule type" value="Genomic_DNA"/>
</dbReference>
<keyword evidence="2 5" id="KW-0731">Sigma factor</keyword>
<evidence type="ECO:0000256" key="5">
    <source>
        <dbReference type="RuleBase" id="RU362124"/>
    </source>
</evidence>
<dbReference type="Gene3D" id="1.20.140.160">
    <property type="match status" value="1"/>
</dbReference>
<dbReference type="Proteomes" id="UP001594288">
    <property type="component" value="Unassembled WGS sequence"/>
</dbReference>
<reference evidence="8 9" key="1">
    <citation type="submission" date="2024-09" db="EMBL/GenBank/DDBJ databases">
        <authorList>
            <person name="D'Angelo T."/>
        </authorList>
    </citation>
    <scope>NUCLEOTIDE SEQUENCE [LARGE SCALE GENOMIC DNA]</scope>
    <source>
        <strain evidence="8">SAG AM-311-F02</strain>
    </source>
</reference>
<evidence type="ECO:0000259" key="7">
    <source>
        <dbReference type="PROSITE" id="PS00716"/>
    </source>
</evidence>
<dbReference type="NCBIfam" id="NF005413">
    <property type="entry name" value="PRK06986.1"/>
    <property type="match status" value="1"/>
</dbReference>
<dbReference type="PANTHER" id="PTHR30385:SF7">
    <property type="entry name" value="RNA POLYMERASE SIGMA FACTOR FLIA"/>
    <property type="match status" value="1"/>
</dbReference>
<keyword evidence="9" id="KW-1185">Reference proteome</keyword>
<keyword evidence="1 5" id="KW-0805">Transcription regulation</keyword>
<dbReference type="PROSITE" id="PS00715">
    <property type="entry name" value="SIGMA70_1"/>
    <property type="match status" value="1"/>
</dbReference>